<dbReference type="InterPro" id="IPR009057">
    <property type="entry name" value="Homeodomain-like_sf"/>
</dbReference>
<dbReference type="Pfam" id="PF01418">
    <property type="entry name" value="HTH_6"/>
    <property type="match status" value="1"/>
</dbReference>
<proteinExistence type="predicted"/>
<reference evidence="2 3" key="1">
    <citation type="submission" date="2022-01" db="EMBL/GenBank/DDBJ databases">
        <title>Dethiosulfovibrio faecalis sp. nov., a novel proteolytic, non-sulfur-reducing bacterium isolated from a marine aquaculture solid waste bioreactor.</title>
        <authorList>
            <person name="Grabowski S."/>
            <person name="Apolinario E."/>
            <person name="Schneider N."/>
            <person name="Marshall C.W."/>
            <person name="Sowers K.R."/>
        </authorList>
    </citation>
    <scope>NUCLEOTIDE SEQUENCE [LARGE SCALE GENOMIC DNA]</scope>
    <source>
        <strain evidence="2 3">DSM 12537</strain>
    </source>
</reference>
<dbReference type="Proteomes" id="UP001200430">
    <property type="component" value="Unassembled WGS sequence"/>
</dbReference>
<dbReference type="PANTHER" id="PTHR30514">
    <property type="entry name" value="GLUCOKINASE"/>
    <property type="match status" value="1"/>
</dbReference>
<sequence>MLKEKIIAGMKGFSATQAKVARFILENPREAPFMTASQMAESVDTSESSVIRFASILGYSGYPELKEAMKSLLLDQMTTIERMAVYDDDPRESPCHRIMTLDMLDLGESQTNLNPQDIRSWALEVLEAPALYMAAQRSSLALAGYLSFYLSWFHPSVHQLNDTLIREQLTTAPKGSMMVGISFPRYSRWTVDAMKLGRSLGLTLTAISDSPHNPMTEAEPEHVLTAPCRHISFIDSLTAPMSLMNCLIMAVADEMGDEAKKRLQELEELWTENPVYTVK</sequence>
<dbReference type="SUPFAM" id="SSF46689">
    <property type="entry name" value="Homeodomain-like"/>
    <property type="match status" value="1"/>
</dbReference>
<comment type="caution">
    <text evidence="2">The sequence shown here is derived from an EMBL/GenBank/DDBJ whole genome shotgun (WGS) entry which is preliminary data.</text>
</comment>
<dbReference type="PANTHER" id="PTHR30514:SF18">
    <property type="entry name" value="RPIR-FAMILY TRANSCRIPTIONAL REGULATOR"/>
    <property type="match status" value="1"/>
</dbReference>
<organism evidence="2 3">
    <name type="scientific">Dethiosulfovibrio marinus</name>
    <dbReference type="NCBI Taxonomy" id="133532"/>
    <lineage>
        <taxon>Bacteria</taxon>
        <taxon>Thermotogati</taxon>
        <taxon>Synergistota</taxon>
        <taxon>Synergistia</taxon>
        <taxon>Synergistales</taxon>
        <taxon>Dethiosulfovibrionaceae</taxon>
        <taxon>Dethiosulfovibrio</taxon>
    </lineage>
</organism>
<dbReference type="InterPro" id="IPR036388">
    <property type="entry name" value="WH-like_DNA-bd_sf"/>
</dbReference>
<dbReference type="InterPro" id="IPR000281">
    <property type="entry name" value="HTH_RpiR"/>
</dbReference>
<dbReference type="PROSITE" id="PS51071">
    <property type="entry name" value="HTH_RPIR"/>
    <property type="match status" value="1"/>
</dbReference>
<dbReference type="SUPFAM" id="SSF53697">
    <property type="entry name" value="SIS domain"/>
    <property type="match status" value="1"/>
</dbReference>
<evidence type="ECO:0000313" key="3">
    <source>
        <dbReference type="Proteomes" id="UP001200430"/>
    </source>
</evidence>
<name>A0ABS9ENP5_9BACT</name>
<accession>A0ABS9ENP5</accession>
<evidence type="ECO:0000313" key="2">
    <source>
        <dbReference type="EMBL" id="MCF4142812.1"/>
    </source>
</evidence>
<dbReference type="Gene3D" id="3.40.50.10490">
    <property type="entry name" value="Glucose-6-phosphate isomerase like protein, domain 1"/>
    <property type="match status" value="1"/>
</dbReference>
<keyword evidence="3" id="KW-1185">Reference proteome</keyword>
<protein>
    <submittedName>
        <fullName evidence="2">MurR/RpiR family transcriptional regulator</fullName>
    </submittedName>
</protein>
<dbReference type="Pfam" id="PF01380">
    <property type="entry name" value="SIS"/>
    <property type="match status" value="1"/>
</dbReference>
<gene>
    <name evidence="2" type="ORF">L2W38_08275</name>
</gene>
<evidence type="ECO:0000259" key="1">
    <source>
        <dbReference type="PROSITE" id="PS51071"/>
    </source>
</evidence>
<dbReference type="InterPro" id="IPR047640">
    <property type="entry name" value="RpiR-like"/>
</dbReference>
<feature type="domain" description="HTH rpiR-type" evidence="1">
    <location>
        <begin position="1"/>
        <end position="76"/>
    </location>
</feature>
<dbReference type="RefSeq" id="WP_236099533.1">
    <property type="nucleotide sequence ID" value="NZ_JAKGUD010000008.1"/>
</dbReference>
<dbReference type="InterPro" id="IPR046348">
    <property type="entry name" value="SIS_dom_sf"/>
</dbReference>
<dbReference type="Gene3D" id="1.10.10.10">
    <property type="entry name" value="Winged helix-like DNA-binding domain superfamily/Winged helix DNA-binding domain"/>
    <property type="match status" value="1"/>
</dbReference>
<dbReference type="InterPro" id="IPR001347">
    <property type="entry name" value="SIS_dom"/>
</dbReference>
<dbReference type="EMBL" id="JAKGUD010000008">
    <property type="protein sequence ID" value="MCF4142812.1"/>
    <property type="molecule type" value="Genomic_DNA"/>
</dbReference>